<dbReference type="AlphaFoldDB" id="A0A0A9E3J6"/>
<organism evidence="2">
    <name type="scientific">Arundo donax</name>
    <name type="common">Giant reed</name>
    <name type="synonym">Donax arundinaceus</name>
    <dbReference type="NCBI Taxonomy" id="35708"/>
    <lineage>
        <taxon>Eukaryota</taxon>
        <taxon>Viridiplantae</taxon>
        <taxon>Streptophyta</taxon>
        <taxon>Embryophyta</taxon>
        <taxon>Tracheophyta</taxon>
        <taxon>Spermatophyta</taxon>
        <taxon>Magnoliopsida</taxon>
        <taxon>Liliopsida</taxon>
        <taxon>Poales</taxon>
        <taxon>Poaceae</taxon>
        <taxon>PACMAD clade</taxon>
        <taxon>Arundinoideae</taxon>
        <taxon>Arundineae</taxon>
        <taxon>Arundo</taxon>
    </lineage>
</organism>
<keyword evidence="1" id="KW-0732">Signal</keyword>
<proteinExistence type="predicted"/>
<feature type="signal peptide" evidence="1">
    <location>
        <begin position="1"/>
        <end position="16"/>
    </location>
</feature>
<name>A0A0A9E3J6_ARUDO</name>
<evidence type="ECO:0000313" key="2">
    <source>
        <dbReference type="EMBL" id="JAD92485.1"/>
    </source>
</evidence>
<reference evidence="2" key="1">
    <citation type="submission" date="2014-09" db="EMBL/GenBank/DDBJ databases">
        <authorList>
            <person name="Magalhaes I.L.F."/>
            <person name="Oliveira U."/>
            <person name="Santos F.R."/>
            <person name="Vidigal T.H.D.A."/>
            <person name="Brescovit A.D."/>
            <person name="Santos A.J."/>
        </authorList>
    </citation>
    <scope>NUCLEOTIDE SEQUENCE</scope>
    <source>
        <tissue evidence="2">Shoot tissue taken approximately 20 cm above the soil surface</tissue>
    </source>
</reference>
<feature type="chain" id="PRO_5002061732" evidence="1">
    <location>
        <begin position="17"/>
        <end position="58"/>
    </location>
</feature>
<protein>
    <submittedName>
        <fullName evidence="2">Uncharacterized protein</fullName>
    </submittedName>
</protein>
<evidence type="ECO:0000256" key="1">
    <source>
        <dbReference type="SAM" id="SignalP"/>
    </source>
</evidence>
<dbReference type="EMBL" id="GBRH01205410">
    <property type="protein sequence ID" value="JAD92485.1"/>
    <property type="molecule type" value="Transcribed_RNA"/>
</dbReference>
<reference evidence="2" key="2">
    <citation type="journal article" date="2015" name="Data Brief">
        <title>Shoot transcriptome of the giant reed, Arundo donax.</title>
        <authorList>
            <person name="Barrero R.A."/>
            <person name="Guerrero F.D."/>
            <person name="Moolhuijzen P."/>
            <person name="Goolsby J.A."/>
            <person name="Tidwell J."/>
            <person name="Bellgard S.E."/>
            <person name="Bellgard M.I."/>
        </authorList>
    </citation>
    <scope>NUCLEOTIDE SEQUENCE</scope>
    <source>
        <tissue evidence="2">Shoot tissue taken approximately 20 cm above the soil surface</tissue>
    </source>
</reference>
<accession>A0A0A9E3J6</accession>
<sequence>MLLFFLFQLHLPNTNSITTDYLYYRNSTTACKFPFPQGRKIRELLALLTTDLISPKEP</sequence>